<keyword evidence="2" id="KW-0132">Cell division</keyword>
<dbReference type="EMBL" id="CP034183">
    <property type="protein sequence ID" value="AZI41821.1"/>
    <property type="molecule type" value="Genomic_DNA"/>
</dbReference>
<evidence type="ECO:0000256" key="1">
    <source>
        <dbReference type="ARBA" id="ARBA00022490"/>
    </source>
</evidence>
<dbReference type="AlphaFoldDB" id="A0A3G8YK03"/>
<dbReference type="PIRSF" id="PIRSF019345">
    <property type="entry name" value="ScpB"/>
    <property type="match status" value="1"/>
</dbReference>
<dbReference type="PANTHER" id="PTHR34298:SF2">
    <property type="entry name" value="SEGREGATION AND CONDENSATION PROTEIN B"/>
    <property type="match status" value="1"/>
</dbReference>
<evidence type="ECO:0000313" key="6">
    <source>
        <dbReference type="Proteomes" id="UP000276417"/>
    </source>
</evidence>
<keyword evidence="3" id="KW-0159">Chromosome partition</keyword>
<dbReference type="KEGG" id="dph:EHF33_02875"/>
<keyword evidence="6" id="KW-1185">Reference proteome</keyword>
<evidence type="ECO:0000256" key="2">
    <source>
        <dbReference type="ARBA" id="ARBA00022618"/>
    </source>
</evidence>
<gene>
    <name evidence="5" type="primary">scpB</name>
    <name evidence="5" type="ORF">EHF33_02875</name>
</gene>
<keyword evidence="4" id="KW-0131">Cell cycle</keyword>
<dbReference type="InterPro" id="IPR036388">
    <property type="entry name" value="WH-like_DNA-bd_sf"/>
</dbReference>
<sequence length="174" mass="18412">MRALIGAALLAAGRPVRAAELAKLFELPETQVAAALQSFIGEVQQADLGFQVEAVAGGYRLVVPSELAQQLAPLLAPPPLPSLSGAALEVLAIIAYRQPVMRAEIEAMRGGSAGTVVTLQERELIKVVGRSEALGQPLLYGTTERFLLEFGLRSLADLPPLLSEGTEFSQLLRG</sequence>
<reference evidence="5 6" key="1">
    <citation type="submission" date="2018-11" db="EMBL/GenBank/DDBJ databases">
        <title>Deinococcus shelandsis sp. nov., isolated from South Shetland Islands soil of Antarctica.</title>
        <authorList>
            <person name="Tian J."/>
        </authorList>
    </citation>
    <scope>NUCLEOTIDE SEQUENCE [LARGE SCALE GENOMIC DNA]</scope>
    <source>
        <strain evidence="5 6">S14-83T</strain>
    </source>
</reference>
<dbReference type="InterPro" id="IPR005234">
    <property type="entry name" value="ScpB_csome_segregation"/>
</dbReference>
<dbReference type="Proteomes" id="UP000276417">
    <property type="component" value="Chromosome 1"/>
</dbReference>
<dbReference type="Pfam" id="PF04079">
    <property type="entry name" value="SMC_ScpB"/>
    <property type="match status" value="1"/>
</dbReference>
<protein>
    <submittedName>
        <fullName evidence="5">SMC-Scp complex subunit ScpB</fullName>
    </submittedName>
</protein>
<dbReference type="GO" id="GO:0051304">
    <property type="term" value="P:chromosome separation"/>
    <property type="evidence" value="ECO:0007669"/>
    <property type="project" value="InterPro"/>
</dbReference>
<dbReference type="Gene3D" id="1.10.10.10">
    <property type="entry name" value="Winged helix-like DNA-binding domain superfamily/Winged helix DNA-binding domain"/>
    <property type="match status" value="2"/>
</dbReference>
<dbReference type="GO" id="GO:0051301">
    <property type="term" value="P:cell division"/>
    <property type="evidence" value="ECO:0007669"/>
    <property type="project" value="UniProtKB-KW"/>
</dbReference>
<dbReference type="NCBIfam" id="TIGR00281">
    <property type="entry name" value="SMC-Scp complex subunit ScpB"/>
    <property type="match status" value="1"/>
</dbReference>
<dbReference type="InterPro" id="IPR036390">
    <property type="entry name" value="WH_DNA-bd_sf"/>
</dbReference>
<dbReference type="PANTHER" id="PTHR34298">
    <property type="entry name" value="SEGREGATION AND CONDENSATION PROTEIN B"/>
    <property type="match status" value="1"/>
</dbReference>
<evidence type="ECO:0000313" key="5">
    <source>
        <dbReference type="EMBL" id="AZI41821.1"/>
    </source>
</evidence>
<keyword evidence="1" id="KW-0963">Cytoplasm</keyword>
<proteinExistence type="predicted"/>
<evidence type="ECO:0000256" key="3">
    <source>
        <dbReference type="ARBA" id="ARBA00022829"/>
    </source>
</evidence>
<name>A0A3G8YK03_9DEIO</name>
<organism evidence="5 6">
    <name type="scientific">Deinococcus psychrotolerans</name>
    <dbReference type="NCBI Taxonomy" id="2489213"/>
    <lineage>
        <taxon>Bacteria</taxon>
        <taxon>Thermotogati</taxon>
        <taxon>Deinococcota</taxon>
        <taxon>Deinococci</taxon>
        <taxon>Deinococcales</taxon>
        <taxon>Deinococcaceae</taxon>
        <taxon>Deinococcus</taxon>
    </lineage>
</organism>
<dbReference type="OrthoDB" id="9806226at2"/>
<evidence type="ECO:0000256" key="4">
    <source>
        <dbReference type="ARBA" id="ARBA00023306"/>
    </source>
</evidence>
<accession>A0A3G8YK03</accession>
<dbReference type="SUPFAM" id="SSF46785">
    <property type="entry name" value="Winged helix' DNA-binding domain"/>
    <property type="match status" value="2"/>
</dbReference>
<dbReference type="RefSeq" id="WP_124867713.1">
    <property type="nucleotide sequence ID" value="NZ_CP034183.1"/>
</dbReference>